<name>A0A0R3PSF7_ANGCS</name>
<feature type="transmembrane region" description="Helical" evidence="5">
    <location>
        <begin position="223"/>
        <end position="244"/>
    </location>
</feature>
<comment type="subcellular location">
    <subcellularLocation>
        <location evidence="1">Membrane</location>
        <topology evidence="1">Multi-pass membrane protein</topology>
    </subcellularLocation>
</comment>
<accession>A0A0R3PSF7</accession>
<feature type="transmembrane region" description="Helical" evidence="5">
    <location>
        <begin position="277"/>
        <end position="299"/>
    </location>
</feature>
<dbReference type="EMBL" id="UYYA01004173">
    <property type="protein sequence ID" value="VDM60154.1"/>
    <property type="molecule type" value="Genomic_DNA"/>
</dbReference>
<protein>
    <submittedName>
        <fullName evidence="9">TPT domain-containing protein</fullName>
    </submittedName>
</protein>
<reference evidence="9" key="1">
    <citation type="submission" date="2017-02" db="UniProtKB">
        <authorList>
            <consortium name="WormBaseParasite"/>
        </authorList>
    </citation>
    <scope>IDENTIFICATION</scope>
</reference>
<keyword evidence="2 5" id="KW-0812">Transmembrane</keyword>
<evidence type="ECO:0000313" key="9">
    <source>
        <dbReference type="WBParaSite" id="ACOC_0000856801-mRNA-1"/>
    </source>
</evidence>
<dbReference type="PANTHER" id="PTHR11132">
    <property type="entry name" value="SOLUTE CARRIER FAMILY 35"/>
    <property type="match status" value="1"/>
</dbReference>
<dbReference type="AlphaFoldDB" id="A0A0R3PSF7"/>
<keyword evidence="3 5" id="KW-1133">Transmembrane helix</keyword>
<feature type="transmembrane region" description="Helical" evidence="5">
    <location>
        <begin position="78"/>
        <end position="98"/>
    </location>
</feature>
<gene>
    <name evidence="7" type="ORF">ACOC_LOCUS8569</name>
</gene>
<feature type="transmembrane region" description="Helical" evidence="5">
    <location>
        <begin position="184"/>
        <end position="203"/>
    </location>
</feature>
<reference evidence="7 8" key="2">
    <citation type="submission" date="2018-11" db="EMBL/GenBank/DDBJ databases">
        <authorList>
            <consortium name="Pathogen Informatics"/>
        </authorList>
    </citation>
    <scope>NUCLEOTIDE SEQUENCE [LARGE SCALE GENOMIC DNA]</scope>
    <source>
        <strain evidence="7 8">Costa Rica</strain>
    </source>
</reference>
<keyword evidence="8" id="KW-1185">Reference proteome</keyword>
<evidence type="ECO:0000256" key="3">
    <source>
        <dbReference type="ARBA" id="ARBA00022989"/>
    </source>
</evidence>
<dbReference type="InterPro" id="IPR004853">
    <property type="entry name" value="Sugar_P_trans_dom"/>
</dbReference>
<dbReference type="STRING" id="334426.A0A0R3PSF7"/>
<evidence type="ECO:0000256" key="2">
    <source>
        <dbReference type="ARBA" id="ARBA00022692"/>
    </source>
</evidence>
<sequence>MENTALWKRFLAALFYGVSSIIVVFVNKILLTNLRFPSFLFVGFGQMLATVVVLFLARSLRIISFPSFDYSISRKIMPLPVLFVLNLASGLGGTQLINLPMFTVLRRFSILMTMALEYYILGVSATRAVRFAVGLMIAGSIIAAYFDLAFDLWGYTLILLNDICTAALGVYTKQKLEAKELGRYGLMFYNSLFMLIPTLVLISYTGDTNRAILFMLSGEMTPSIWICFFISCVCGFILNYSLVLCTHFNSALTTTCVGPIKNLFVTYAGMFSSGDYIFHWTNFIGINVSVMGSVLYTYVTFRTKSISKQVVTVVPAKKLENQPLI</sequence>
<organism evidence="9">
    <name type="scientific">Angiostrongylus costaricensis</name>
    <name type="common">Nematode worm</name>
    <dbReference type="NCBI Taxonomy" id="334426"/>
    <lineage>
        <taxon>Eukaryota</taxon>
        <taxon>Metazoa</taxon>
        <taxon>Ecdysozoa</taxon>
        <taxon>Nematoda</taxon>
        <taxon>Chromadorea</taxon>
        <taxon>Rhabditida</taxon>
        <taxon>Rhabditina</taxon>
        <taxon>Rhabditomorpha</taxon>
        <taxon>Strongyloidea</taxon>
        <taxon>Metastrongylidae</taxon>
        <taxon>Angiostrongylus</taxon>
    </lineage>
</organism>
<dbReference type="Pfam" id="PF03151">
    <property type="entry name" value="TPT"/>
    <property type="match status" value="1"/>
</dbReference>
<evidence type="ECO:0000256" key="4">
    <source>
        <dbReference type="ARBA" id="ARBA00023136"/>
    </source>
</evidence>
<dbReference type="OrthoDB" id="417037at2759"/>
<feature type="domain" description="Sugar phosphate transporter" evidence="6">
    <location>
        <begin position="13"/>
        <end position="296"/>
    </location>
</feature>
<dbReference type="OMA" id="VWMLINC"/>
<evidence type="ECO:0000256" key="5">
    <source>
        <dbReference type="SAM" id="Phobius"/>
    </source>
</evidence>
<dbReference type="InterPro" id="IPR050186">
    <property type="entry name" value="TPT_transporter"/>
</dbReference>
<feature type="transmembrane region" description="Helical" evidence="5">
    <location>
        <begin position="12"/>
        <end position="30"/>
    </location>
</feature>
<feature type="transmembrane region" description="Helical" evidence="5">
    <location>
        <begin position="152"/>
        <end position="172"/>
    </location>
</feature>
<evidence type="ECO:0000259" key="6">
    <source>
        <dbReference type="Pfam" id="PF03151"/>
    </source>
</evidence>
<keyword evidence="4 5" id="KW-0472">Membrane</keyword>
<feature type="transmembrane region" description="Helical" evidence="5">
    <location>
        <begin position="128"/>
        <end position="146"/>
    </location>
</feature>
<evidence type="ECO:0000313" key="8">
    <source>
        <dbReference type="Proteomes" id="UP000267027"/>
    </source>
</evidence>
<dbReference type="GO" id="GO:0016020">
    <property type="term" value="C:membrane"/>
    <property type="evidence" value="ECO:0007669"/>
    <property type="project" value="UniProtKB-SubCell"/>
</dbReference>
<evidence type="ECO:0000256" key="1">
    <source>
        <dbReference type="ARBA" id="ARBA00004141"/>
    </source>
</evidence>
<feature type="transmembrane region" description="Helical" evidence="5">
    <location>
        <begin position="36"/>
        <end position="57"/>
    </location>
</feature>
<proteinExistence type="predicted"/>
<evidence type="ECO:0000313" key="7">
    <source>
        <dbReference type="EMBL" id="VDM60154.1"/>
    </source>
</evidence>
<dbReference type="Proteomes" id="UP000267027">
    <property type="component" value="Unassembled WGS sequence"/>
</dbReference>
<dbReference type="WBParaSite" id="ACOC_0000856801-mRNA-1">
    <property type="protein sequence ID" value="ACOC_0000856801-mRNA-1"/>
    <property type="gene ID" value="ACOC_0000856801"/>
</dbReference>
<feature type="transmembrane region" description="Helical" evidence="5">
    <location>
        <begin position="251"/>
        <end position="271"/>
    </location>
</feature>